<dbReference type="EMBL" id="CAAALY010263880">
    <property type="protein sequence ID" value="VEL40149.1"/>
    <property type="molecule type" value="Genomic_DNA"/>
</dbReference>
<proteinExistence type="predicted"/>
<accession>A0A3S5B9A6</accession>
<evidence type="ECO:0000313" key="1">
    <source>
        <dbReference type="EMBL" id="VEL40149.1"/>
    </source>
</evidence>
<keyword evidence="2" id="KW-1185">Reference proteome</keyword>
<gene>
    <name evidence="1" type="ORF">PXEA_LOCUS33589</name>
</gene>
<organism evidence="1 2">
    <name type="scientific">Protopolystoma xenopodis</name>
    <dbReference type="NCBI Taxonomy" id="117903"/>
    <lineage>
        <taxon>Eukaryota</taxon>
        <taxon>Metazoa</taxon>
        <taxon>Spiralia</taxon>
        <taxon>Lophotrochozoa</taxon>
        <taxon>Platyhelminthes</taxon>
        <taxon>Monogenea</taxon>
        <taxon>Polyopisthocotylea</taxon>
        <taxon>Polystomatidea</taxon>
        <taxon>Polystomatidae</taxon>
        <taxon>Protopolystoma</taxon>
    </lineage>
</organism>
<comment type="caution">
    <text evidence="1">The sequence shown here is derived from an EMBL/GenBank/DDBJ whole genome shotgun (WGS) entry which is preliminary data.</text>
</comment>
<reference evidence="1" key="1">
    <citation type="submission" date="2018-11" db="EMBL/GenBank/DDBJ databases">
        <authorList>
            <consortium name="Pathogen Informatics"/>
        </authorList>
    </citation>
    <scope>NUCLEOTIDE SEQUENCE</scope>
</reference>
<dbReference type="Proteomes" id="UP000784294">
    <property type="component" value="Unassembled WGS sequence"/>
</dbReference>
<protein>
    <submittedName>
        <fullName evidence="1">Uncharacterized protein</fullName>
    </submittedName>
</protein>
<dbReference type="AlphaFoldDB" id="A0A3S5B9A6"/>
<sequence>MPRPRSLPVSDQSVLIASSRSTHSDNASGASDNLASSSKSIAFPFCSPLQSEAKVIAPILESEAAPHSLSASALDEEEGDDHHSTLSGISWSLFLTNTIFGL</sequence>
<evidence type="ECO:0000313" key="2">
    <source>
        <dbReference type="Proteomes" id="UP000784294"/>
    </source>
</evidence>
<name>A0A3S5B9A6_9PLAT</name>